<dbReference type="PANTHER" id="PTHR40690:SF1">
    <property type="entry name" value="DUF1611 DOMAIN-CONTAINING PROTEIN"/>
    <property type="match status" value="1"/>
</dbReference>
<evidence type="ECO:0000259" key="1">
    <source>
        <dbReference type="Pfam" id="PF07755"/>
    </source>
</evidence>
<proteinExistence type="predicted"/>
<dbReference type="AlphaFoldDB" id="A0A0M2UT34"/>
<organism evidence="3 4">
    <name type="scientific">Candidatus Brocadia fulgida</name>
    <dbReference type="NCBI Taxonomy" id="380242"/>
    <lineage>
        <taxon>Bacteria</taxon>
        <taxon>Pseudomonadati</taxon>
        <taxon>Planctomycetota</taxon>
        <taxon>Candidatus Brocadiia</taxon>
        <taxon>Candidatus Brocadiales</taxon>
        <taxon>Candidatus Brocadiaceae</taxon>
        <taxon>Candidatus Brocadia</taxon>
    </lineage>
</organism>
<reference evidence="3 4" key="1">
    <citation type="journal article" date="2013" name="BMC Microbiol.">
        <title>Identification of the type II cytochrome c maturation pathway in anammox bacteria by comparative genomics.</title>
        <authorList>
            <person name="Ferousi C."/>
            <person name="Speth D.R."/>
            <person name="Reimann J."/>
            <person name="Op den Camp H.J."/>
            <person name="Allen J.W."/>
            <person name="Keltjens J.T."/>
            <person name="Jetten M.S."/>
        </authorList>
    </citation>
    <scope>NUCLEOTIDE SEQUENCE [LARGE SCALE GENOMIC DNA]</scope>
    <source>
        <strain evidence="3">RU1</strain>
    </source>
</reference>
<dbReference type="Gene3D" id="3.40.50.300">
    <property type="entry name" value="P-loop containing nucleotide triphosphate hydrolases"/>
    <property type="match status" value="1"/>
</dbReference>
<dbReference type="Gene3D" id="3.40.50.720">
    <property type="entry name" value="NAD(P)-binding Rossmann-like Domain"/>
    <property type="match status" value="1"/>
</dbReference>
<dbReference type="EMBL" id="LAQJ01000225">
    <property type="protein sequence ID" value="KKO19012.1"/>
    <property type="molecule type" value="Genomic_DNA"/>
</dbReference>
<keyword evidence="4" id="KW-1185">Reference proteome</keyword>
<dbReference type="PIRSF" id="PIRSF026760">
    <property type="entry name" value="UCP026760"/>
    <property type="match status" value="1"/>
</dbReference>
<dbReference type="PATRIC" id="fig|380242.3.peg.2870"/>
<evidence type="ECO:0008006" key="5">
    <source>
        <dbReference type="Google" id="ProtNLM"/>
    </source>
</evidence>
<dbReference type="PANTHER" id="PTHR40690">
    <property type="entry name" value="GLL3100 PROTEIN"/>
    <property type="match status" value="1"/>
</dbReference>
<gene>
    <name evidence="3" type="ORF">BROFUL_02306</name>
</gene>
<dbReference type="InterPro" id="IPR011669">
    <property type="entry name" value="DgcN-like"/>
</dbReference>
<dbReference type="Proteomes" id="UP000034954">
    <property type="component" value="Unassembled WGS sequence"/>
</dbReference>
<evidence type="ECO:0000259" key="2">
    <source>
        <dbReference type="Pfam" id="PF17396"/>
    </source>
</evidence>
<feature type="domain" description="D-glutamate N-acetyltransferase-like N-terminal" evidence="2">
    <location>
        <begin position="44"/>
        <end position="136"/>
    </location>
</feature>
<dbReference type="InterPro" id="IPR027417">
    <property type="entry name" value="P-loop_NTPase"/>
</dbReference>
<dbReference type="Pfam" id="PF07755">
    <property type="entry name" value="DUF1611"/>
    <property type="match status" value="1"/>
</dbReference>
<evidence type="ECO:0000313" key="4">
    <source>
        <dbReference type="Proteomes" id="UP000034954"/>
    </source>
</evidence>
<dbReference type="InterPro" id="IPR035086">
    <property type="entry name" value="DgcN-like_C"/>
</dbReference>
<evidence type="ECO:0000313" key="3">
    <source>
        <dbReference type="EMBL" id="KKO19012.1"/>
    </source>
</evidence>
<name>A0A0M2UT34_9BACT</name>
<dbReference type="InterPro" id="IPR035402">
    <property type="entry name" value="DgcN-like_N"/>
</dbReference>
<dbReference type="SUPFAM" id="SSF52540">
    <property type="entry name" value="P-loop containing nucleoside triphosphate hydrolases"/>
    <property type="match status" value="1"/>
</dbReference>
<protein>
    <recommendedName>
        <fullName evidence="5">DUF1611 domain-containing protein</fullName>
    </recommendedName>
</protein>
<dbReference type="Pfam" id="PF17396">
    <property type="entry name" value="DUF1611_N"/>
    <property type="match status" value="1"/>
</dbReference>
<accession>A0A0M2UT34</accession>
<comment type="caution">
    <text evidence="3">The sequence shown here is derived from an EMBL/GenBank/DDBJ whole genome shotgun (WGS) entry which is preliminary data.</text>
</comment>
<feature type="domain" description="D-glutamate N-acetyltransferase-like C-terminal" evidence="1">
    <location>
        <begin position="142"/>
        <end position="339"/>
    </location>
</feature>
<sequence length="348" mass="37958">MNSIQNRRLVILTEGRLDLFSAKTAVSVIRYCKEDVVALVDRVNAGNDPESVIGIGKGIPIVPAIGDALHLKPNALLIGIAPPGGMLPPEWRKHITDALRNGLHIISGLHCHLNDDREFRQLANEHHVKIWDVRNPSDEIPLGTGKAKNTRTLRILTVGSDCNIGKMVTSIEITGAARQRGINACFVATGQTGIMIDGSGIAVDHVVSDFISGAAEKLVLDRAQYQLLSIEGQGTIVHPAYSGVTLGLLHGSAPQGLILCHQPTRKTLRHFNDFPILPLSYLIDLYEKLAQPVYPCRVLGISLNCFGMTDRDALQEIQRVERETKLPATDPIKFGVSKFIDSIHPLLP</sequence>